<accession>I3SB16</accession>
<name>I3SB16_LOTJA</name>
<proteinExistence type="evidence at transcript level"/>
<sequence length="49" mass="5646">MIFLSMPSETAIFALQQERNPNPNLNRGVWKKRGSDLAKFQVICIQLQI</sequence>
<organism evidence="1">
    <name type="scientific">Lotus japonicus</name>
    <name type="common">Lotus corniculatus var. japonicus</name>
    <dbReference type="NCBI Taxonomy" id="34305"/>
    <lineage>
        <taxon>Eukaryota</taxon>
        <taxon>Viridiplantae</taxon>
        <taxon>Streptophyta</taxon>
        <taxon>Embryophyta</taxon>
        <taxon>Tracheophyta</taxon>
        <taxon>Spermatophyta</taxon>
        <taxon>Magnoliopsida</taxon>
        <taxon>eudicotyledons</taxon>
        <taxon>Gunneridae</taxon>
        <taxon>Pentapetalae</taxon>
        <taxon>rosids</taxon>
        <taxon>fabids</taxon>
        <taxon>Fabales</taxon>
        <taxon>Fabaceae</taxon>
        <taxon>Papilionoideae</taxon>
        <taxon>50 kb inversion clade</taxon>
        <taxon>NPAAA clade</taxon>
        <taxon>Hologalegina</taxon>
        <taxon>robinioid clade</taxon>
        <taxon>Loteae</taxon>
        <taxon>Lotus</taxon>
    </lineage>
</organism>
<dbReference type="AlphaFoldDB" id="I3SB16"/>
<dbReference type="EMBL" id="BT137663">
    <property type="protein sequence ID" value="AFK37458.1"/>
    <property type="molecule type" value="mRNA"/>
</dbReference>
<protein>
    <submittedName>
        <fullName evidence="1">Uncharacterized protein</fullName>
    </submittedName>
</protein>
<reference evidence="1" key="1">
    <citation type="submission" date="2012-05" db="EMBL/GenBank/DDBJ databases">
        <authorList>
            <person name="Krishnakumar V."/>
            <person name="Cheung F."/>
            <person name="Xiao Y."/>
            <person name="Chan A."/>
            <person name="Moskal W.A."/>
            <person name="Town C.D."/>
        </authorList>
    </citation>
    <scope>NUCLEOTIDE SEQUENCE</scope>
</reference>
<evidence type="ECO:0000313" key="1">
    <source>
        <dbReference type="EMBL" id="AFK37458.1"/>
    </source>
</evidence>